<keyword evidence="2" id="KW-0732">Signal</keyword>
<dbReference type="EMBL" id="KB909286">
    <property type="protein sequence ID" value="EOB12691.1"/>
    <property type="molecule type" value="Genomic_DNA"/>
</dbReference>
<dbReference type="HOGENOM" id="CLU_1571107_0_0_1"/>
<reference evidence="3 4" key="1">
    <citation type="journal article" date="2013" name="BMC Genomics">
        <title>Comparative genomics of parasitic silkworm microsporidia reveal an association between genome expansion and host adaptation.</title>
        <authorList>
            <person name="Pan G."/>
            <person name="Xu J."/>
            <person name="Li T."/>
            <person name="Xia Q."/>
            <person name="Liu S.L."/>
            <person name="Zhang G."/>
            <person name="Li S."/>
            <person name="Li C."/>
            <person name="Liu H."/>
            <person name="Yang L."/>
            <person name="Liu T."/>
            <person name="Zhang X."/>
            <person name="Wu Z."/>
            <person name="Fan W."/>
            <person name="Dang X."/>
            <person name="Xiang H."/>
            <person name="Tao M."/>
            <person name="Li Y."/>
            <person name="Hu J."/>
            <person name="Li Z."/>
            <person name="Lin L."/>
            <person name="Luo J."/>
            <person name="Geng L."/>
            <person name="Wang L."/>
            <person name="Long M."/>
            <person name="Wan Y."/>
            <person name="He N."/>
            <person name="Zhang Z."/>
            <person name="Lu C."/>
            <person name="Keeling P.J."/>
            <person name="Wang J."/>
            <person name="Xiang Z."/>
            <person name="Zhou Z."/>
        </authorList>
    </citation>
    <scope>NUCLEOTIDE SEQUENCE [LARGE SCALE GENOMIC DNA]</scope>
    <source>
        <strain evidence="4">CQ1 / CVCC 102059</strain>
    </source>
</reference>
<keyword evidence="1" id="KW-0812">Transmembrane</keyword>
<keyword evidence="1" id="KW-0472">Membrane</keyword>
<keyword evidence="1" id="KW-1133">Transmembrane helix</keyword>
<organism evidence="3 4">
    <name type="scientific">Nosema bombycis (strain CQ1 / CVCC 102059)</name>
    <name type="common">Microsporidian parasite</name>
    <name type="synonym">Pebrine of silkworm</name>
    <dbReference type="NCBI Taxonomy" id="578461"/>
    <lineage>
        <taxon>Eukaryota</taxon>
        <taxon>Fungi</taxon>
        <taxon>Fungi incertae sedis</taxon>
        <taxon>Microsporidia</taxon>
        <taxon>Nosematidae</taxon>
        <taxon>Nosema</taxon>
    </lineage>
</organism>
<evidence type="ECO:0000256" key="2">
    <source>
        <dbReference type="SAM" id="SignalP"/>
    </source>
</evidence>
<dbReference type="AlphaFoldDB" id="R0KPQ6"/>
<dbReference type="OMA" id="IRVTIFK"/>
<keyword evidence="4" id="KW-1185">Reference proteome</keyword>
<sequence length="170" mass="19635">MLLNKNKIFYSLCLLLSVYCHPLRTPIFENPNGVSRILLPFEDGLQIVRYEIMEGKMGADPNSFTPINSNHNLKFRGSILIINIDFINKDSGRQYSICVTTRDDKTYFSESFVYDKKVGNYVLERLYDRPPFYVRYAPHIGIGLVVCGVLGGILFFISRRRPKNDIEENL</sequence>
<gene>
    <name evidence="3" type="ORF">NBO_378g0002</name>
</gene>
<evidence type="ECO:0000256" key="1">
    <source>
        <dbReference type="SAM" id="Phobius"/>
    </source>
</evidence>
<feature type="signal peptide" evidence="2">
    <location>
        <begin position="1"/>
        <end position="20"/>
    </location>
</feature>
<name>R0KPQ6_NOSB1</name>
<dbReference type="VEuPathDB" id="MicrosporidiaDB:NBO_378g0002"/>
<evidence type="ECO:0000313" key="4">
    <source>
        <dbReference type="Proteomes" id="UP000016927"/>
    </source>
</evidence>
<feature type="chain" id="PRO_5004344465" evidence="2">
    <location>
        <begin position="21"/>
        <end position="170"/>
    </location>
</feature>
<evidence type="ECO:0000313" key="3">
    <source>
        <dbReference type="EMBL" id="EOB12691.1"/>
    </source>
</evidence>
<accession>R0KPQ6</accession>
<protein>
    <submittedName>
        <fullName evidence="3">Uncharacterized protein</fullName>
    </submittedName>
</protein>
<proteinExistence type="predicted"/>
<feature type="transmembrane region" description="Helical" evidence="1">
    <location>
        <begin position="136"/>
        <end position="157"/>
    </location>
</feature>
<dbReference type="Proteomes" id="UP000016927">
    <property type="component" value="Unassembled WGS sequence"/>
</dbReference>